<accession>A0A6H5GF45</accession>
<keyword evidence="2" id="KW-0812">Transmembrane</keyword>
<dbReference type="Pfam" id="PF00023">
    <property type="entry name" value="Ank"/>
    <property type="match status" value="1"/>
</dbReference>
<dbReference type="InterPro" id="IPR002110">
    <property type="entry name" value="Ankyrin_rpt"/>
</dbReference>
<dbReference type="PROSITE" id="PS50297">
    <property type="entry name" value="ANK_REP_REGION"/>
    <property type="match status" value="3"/>
</dbReference>
<feature type="repeat" description="ANK" evidence="1">
    <location>
        <begin position="266"/>
        <end position="298"/>
    </location>
</feature>
<dbReference type="Proteomes" id="UP000479000">
    <property type="component" value="Unassembled WGS sequence"/>
</dbReference>
<dbReference type="Gene3D" id="1.25.40.20">
    <property type="entry name" value="Ankyrin repeat-containing domain"/>
    <property type="match status" value="1"/>
</dbReference>
<name>A0A6H5GF45_9HEMI</name>
<reference evidence="3 4" key="1">
    <citation type="submission" date="2020-02" db="EMBL/GenBank/DDBJ databases">
        <authorList>
            <person name="Ferguson B K."/>
        </authorList>
    </citation>
    <scope>NUCLEOTIDE SEQUENCE [LARGE SCALE GENOMIC DNA]</scope>
</reference>
<organism evidence="3 4">
    <name type="scientific">Nesidiocoris tenuis</name>
    <dbReference type="NCBI Taxonomy" id="355587"/>
    <lineage>
        <taxon>Eukaryota</taxon>
        <taxon>Metazoa</taxon>
        <taxon>Ecdysozoa</taxon>
        <taxon>Arthropoda</taxon>
        <taxon>Hexapoda</taxon>
        <taxon>Insecta</taxon>
        <taxon>Pterygota</taxon>
        <taxon>Neoptera</taxon>
        <taxon>Paraneoptera</taxon>
        <taxon>Hemiptera</taxon>
        <taxon>Heteroptera</taxon>
        <taxon>Panheteroptera</taxon>
        <taxon>Cimicomorpha</taxon>
        <taxon>Miridae</taxon>
        <taxon>Dicyphina</taxon>
        <taxon>Nesidiocoris</taxon>
    </lineage>
</organism>
<dbReference type="AlphaFoldDB" id="A0A6H5GF45"/>
<keyword evidence="2" id="KW-0472">Membrane</keyword>
<dbReference type="InterPro" id="IPR036770">
    <property type="entry name" value="Ankyrin_rpt-contain_sf"/>
</dbReference>
<evidence type="ECO:0000256" key="2">
    <source>
        <dbReference type="SAM" id="Phobius"/>
    </source>
</evidence>
<proteinExistence type="predicted"/>
<dbReference type="PANTHER" id="PTHR46224:SF64">
    <property type="entry name" value="IQ MOTIF AND ANKYRIN REPEAT DOMAIN-CONTAINING PROTEIN 1"/>
    <property type="match status" value="1"/>
</dbReference>
<evidence type="ECO:0000313" key="3">
    <source>
        <dbReference type="EMBL" id="CAB0002144.1"/>
    </source>
</evidence>
<keyword evidence="4" id="KW-1185">Reference proteome</keyword>
<dbReference type="OrthoDB" id="448455at2759"/>
<feature type="repeat" description="ANK" evidence="1">
    <location>
        <begin position="299"/>
        <end position="331"/>
    </location>
</feature>
<dbReference type="PROSITE" id="PS50088">
    <property type="entry name" value="ANK_REPEAT"/>
    <property type="match status" value="3"/>
</dbReference>
<gene>
    <name evidence="3" type="ORF">NTEN_LOCUS7931</name>
</gene>
<dbReference type="PANTHER" id="PTHR46224">
    <property type="entry name" value="ANKYRIN REPEAT FAMILY PROTEIN"/>
    <property type="match status" value="1"/>
</dbReference>
<dbReference type="EMBL" id="CADCXU010011950">
    <property type="protein sequence ID" value="CAB0002144.1"/>
    <property type="molecule type" value="Genomic_DNA"/>
</dbReference>
<feature type="repeat" description="ANK" evidence="1">
    <location>
        <begin position="195"/>
        <end position="222"/>
    </location>
</feature>
<dbReference type="Pfam" id="PF12796">
    <property type="entry name" value="Ank_2"/>
    <property type="match status" value="1"/>
</dbReference>
<dbReference type="InterPro" id="IPR051616">
    <property type="entry name" value="Cul2-RING_E3_ligase_SR"/>
</dbReference>
<protein>
    <submittedName>
        <fullName evidence="3">Uncharacterized protein</fullName>
    </submittedName>
</protein>
<feature type="transmembrane region" description="Helical" evidence="2">
    <location>
        <begin position="648"/>
        <end position="673"/>
    </location>
</feature>
<evidence type="ECO:0000313" key="4">
    <source>
        <dbReference type="Proteomes" id="UP000479000"/>
    </source>
</evidence>
<keyword evidence="1" id="KW-0040">ANK repeat</keyword>
<dbReference type="SMART" id="SM00248">
    <property type="entry name" value="ANK"/>
    <property type="match status" value="4"/>
</dbReference>
<keyword evidence="2" id="KW-1133">Transmembrane helix</keyword>
<evidence type="ECO:0000256" key="1">
    <source>
        <dbReference type="PROSITE-ProRule" id="PRU00023"/>
    </source>
</evidence>
<dbReference type="SUPFAM" id="SSF48403">
    <property type="entry name" value="Ankyrin repeat"/>
    <property type="match status" value="1"/>
</dbReference>
<feature type="transmembrane region" description="Helical" evidence="2">
    <location>
        <begin position="679"/>
        <end position="697"/>
    </location>
</feature>
<sequence>MIGKRRFLIQHKKNYLDSLTLCIVAGTPVGKISGLVLTWSNSSPAFVSVKLKMAKWTRSNHLTSSLRKNSFPELQIEQMKTKNLIETEISKLVISRDISKISNECKGAHSLLNCRIVVRTMGSRPAGATSDEDSEDEYYWGERPPKSPRYVQQIKPVELSPNENLITACENDEVESARKAILDGANVHYRSKTFGNYTPIMLAANRGNLEILKLLLDKGANVKDNFEMFNVLMCLCSSRSKDEERLLECLDTLLDHGADPHSKDWVGATPLHGAVRFNHPLLVKRLLTVESSIEVEDGDGWTPIFYAVNSKNFAMVKQLFDAGANIAAIDRRGNSLTDVAAQAGASGDEDLAKLLSPQDESLLASTEIEVQNACPSSSYRLAMQNAPRLDDRMYGFHSDALRIINGMGVASVGRIMEQKKIQLAELMTWNEEEWRMAGVEISYHIRKIRYSVIKYHEQEWGKGAIPSFGKIFCADELDLFETVRLLLDCVRIFHILSITTHLTAESLSPTDLLAPELRKEIAEIRAWTSVAKKQLSIMKMLNQSIQENSCTPPDLIGEPRPKKSNRIKYAVFGCFFFLSVLKFRSGPLNLLGVWRYVPVPTEWRYMVNVQIGRRPCDAGLSGVSPDERLLGGDQKIGDLPFQAMGGMIFGLGIGTFILISLTLISILLCAVSIRTQSSVGPIFICFAFIVFLILFFIPRNSFNFEYKLSESNKCGLVCLSTTRCSLTLLYNVTNLGQPNPELIWVGLIARTYRVAILGPWSKRHPLA</sequence>